<dbReference type="AlphaFoldDB" id="C7C211"/>
<dbReference type="InterPro" id="IPR043502">
    <property type="entry name" value="DNA/RNA_pol_sf"/>
</dbReference>
<name>C7C211_SCHJA</name>
<dbReference type="PROSITE" id="PS50878">
    <property type="entry name" value="RT_POL"/>
    <property type="match status" value="1"/>
</dbReference>
<keyword evidence="2" id="KW-0695">RNA-directed DNA polymerase</keyword>
<proteinExistence type="predicted"/>
<organism evidence="2">
    <name type="scientific">Schistosoma japonicum</name>
    <name type="common">Blood fluke</name>
    <dbReference type="NCBI Taxonomy" id="6182"/>
    <lineage>
        <taxon>Eukaryota</taxon>
        <taxon>Metazoa</taxon>
        <taxon>Spiralia</taxon>
        <taxon>Lophotrochozoa</taxon>
        <taxon>Platyhelminthes</taxon>
        <taxon>Trematoda</taxon>
        <taxon>Digenea</taxon>
        <taxon>Strigeidida</taxon>
        <taxon>Schistosomatoidea</taxon>
        <taxon>Schistosomatidae</taxon>
        <taxon>Schistosoma</taxon>
    </lineage>
</organism>
<accession>C7C211</accession>
<protein>
    <submittedName>
        <fullName evidence="2">Reverse transcriptase</fullName>
    </submittedName>
</protein>
<dbReference type="InterPro" id="IPR000477">
    <property type="entry name" value="RT_dom"/>
</dbReference>
<dbReference type="PANTHER" id="PTHR21301">
    <property type="entry name" value="REVERSE TRANSCRIPTASE"/>
    <property type="match status" value="1"/>
</dbReference>
<dbReference type="CDD" id="cd00304">
    <property type="entry name" value="RT_like"/>
    <property type="match status" value="1"/>
</dbReference>
<evidence type="ECO:0000259" key="1">
    <source>
        <dbReference type="PROSITE" id="PS50878"/>
    </source>
</evidence>
<sequence>MNDILKDNLKFQKLDNQKDITSKIEKDMTKSLKRLKDQQLIPSNLYETIKPLGTHTPRLYGLPKVHKPDVPVRPIVDMQNSPYHSVAKWLVHLLKPLCKKIVKHSVKDVFQFVDMIKELNTKDQRMLSLDVTSLFTNVPLIETINYVCDQVIETGLDITIPIDTLKELLLKCTMNVHFMFNNDIYRQMDGVAMGSPLGPMLADFFLAKLENGPLAQLIGKLPFYCRYVDDTFILCKHDISRSDILRQFNEVHPAIKFTCEEESDGKIAFLDVLLTKRTDDSLRRNLNKKVTWTGQYTNFLSFVPIQHKRNLLKTLQYRIMTICSPDAVDEETEALNKTLRENGYPIKFINKHAISKTNRKMIQTAERKPLFLRLAYRGDAPSEMLTLRLRSSIRRTYNAGKLQLVFFTRPMVISRIKDKLPKLATSFCIYQFNCSCGASYIGRCSRNLLLRAREYLPVWLTKGVVRSINSSVLAHLIQTGHLASINQSLRIIFCVNSYLSRSVRLKVLKTTEAIAIRVKKPDLCIQEKYGQPLLLPWPTQDPLNQSPP</sequence>
<keyword evidence="2" id="KW-0548">Nucleotidyltransferase</keyword>
<dbReference type="PANTHER" id="PTHR21301:SF10">
    <property type="entry name" value="REVERSE TRANSCRIPTASE DOMAIN-CONTAINING PROTEIN"/>
    <property type="match status" value="1"/>
</dbReference>
<dbReference type="EMBL" id="FN356226">
    <property type="protein sequence ID" value="CAX83714.1"/>
    <property type="molecule type" value="Genomic_DNA"/>
</dbReference>
<dbReference type="InterPro" id="IPR058912">
    <property type="entry name" value="HTH_animal"/>
</dbReference>
<keyword evidence="2" id="KW-0808">Transferase</keyword>
<dbReference type="Pfam" id="PF26215">
    <property type="entry name" value="HTH_animal"/>
    <property type="match status" value="1"/>
</dbReference>
<dbReference type="SUPFAM" id="SSF56672">
    <property type="entry name" value="DNA/RNA polymerases"/>
    <property type="match status" value="1"/>
</dbReference>
<evidence type="ECO:0000313" key="2">
    <source>
        <dbReference type="EMBL" id="CAX83714.1"/>
    </source>
</evidence>
<dbReference type="GO" id="GO:0003964">
    <property type="term" value="F:RNA-directed DNA polymerase activity"/>
    <property type="evidence" value="ECO:0007669"/>
    <property type="project" value="UniProtKB-KW"/>
</dbReference>
<dbReference type="Pfam" id="PF00078">
    <property type="entry name" value="RVT_1"/>
    <property type="match status" value="1"/>
</dbReference>
<feature type="domain" description="Reverse transcriptase" evidence="1">
    <location>
        <begin position="43"/>
        <end position="297"/>
    </location>
</feature>
<reference evidence="2" key="1">
    <citation type="journal article" date="2009" name="Nature">
        <title>The Schistosoma japonicum genome reveals features of host-parasite interplay.</title>
        <authorList>
            <person name="Liu F."/>
            <person name="Zhou Y."/>
            <person name="Wang Z.Q."/>
            <person name="Lu G."/>
            <person name="Zheng H."/>
            <person name="Brindley P.J."/>
            <person name="McManus D.P."/>
            <person name="Blair D."/>
            <person name="Zhang Q.H."/>
            <person name="Zhong Y."/>
            <person name="Wang S."/>
            <person name="Han Z.G."/>
            <person name="Chen Z."/>
        </authorList>
    </citation>
    <scope>NUCLEOTIDE SEQUENCE</scope>
</reference>